<evidence type="ECO:0000256" key="1">
    <source>
        <dbReference type="ARBA" id="ARBA00004613"/>
    </source>
</evidence>
<proteinExistence type="inferred from homology"/>
<dbReference type="CDD" id="cd00062">
    <property type="entry name" value="FN2"/>
    <property type="match status" value="1"/>
</dbReference>
<evidence type="ECO:0000313" key="9">
    <source>
        <dbReference type="EMBL" id="ELW71023.1"/>
    </source>
</evidence>
<evidence type="ECO:0000256" key="6">
    <source>
        <dbReference type="PROSITE-ProRule" id="PRU00479"/>
    </source>
</evidence>
<organism evidence="9 10">
    <name type="scientific">Tupaia chinensis</name>
    <name type="common">Chinese tree shrew</name>
    <name type="synonym">Tupaia belangeri chinensis</name>
    <dbReference type="NCBI Taxonomy" id="246437"/>
    <lineage>
        <taxon>Eukaryota</taxon>
        <taxon>Metazoa</taxon>
        <taxon>Chordata</taxon>
        <taxon>Craniata</taxon>
        <taxon>Vertebrata</taxon>
        <taxon>Euteleostomi</taxon>
        <taxon>Mammalia</taxon>
        <taxon>Eutheria</taxon>
        <taxon>Euarchontoglires</taxon>
        <taxon>Scandentia</taxon>
        <taxon>Tupaiidae</taxon>
        <taxon>Tupaia</taxon>
    </lineage>
</organism>
<gene>
    <name evidence="9" type="ORF">TREES_T100016617</name>
</gene>
<dbReference type="GO" id="GO:0008201">
    <property type="term" value="F:heparin binding"/>
    <property type="evidence" value="ECO:0007669"/>
    <property type="project" value="TreeGrafter"/>
</dbReference>
<sequence length="190" mass="21662">MGRLAGHLLIWACLLHSVTAGFDNDGQCIFPFRFKDELYYDCIKFKTKHKWCSLNKTFIGYWKFCNWEAGASDHRQWLGPDETAGQLAGPGPGTRVAGAEDVDSAELLSCSLYVNRTSGPSGEKENDQCDLVAHLHPPYQDPPECSFPFLFRKKFIYKCTKDGYILDRSWCSLTKNYNKDGKWKQCSPQK</sequence>
<comment type="subcellular location">
    <subcellularLocation>
        <location evidence="1">Secreted</location>
    </subcellularLocation>
</comment>
<protein>
    <submittedName>
        <fullName evidence="9">Seminal plasma protein like protein 1</fullName>
    </submittedName>
</protein>
<dbReference type="InParanoid" id="L9L827"/>
<evidence type="ECO:0000256" key="5">
    <source>
        <dbReference type="ARBA" id="ARBA00023157"/>
    </source>
</evidence>
<keyword evidence="5 6" id="KW-1015">Disulfide bond</keyword>
<dbReference type="InterPro" id="IPR000562">
    <property type="entry name" value="FN_type2_dom"/>
</dbReference>
<dbReference type="InterPro" id="IPR036943">
    <property type="entry name" value="FN_type2_sf"/>
</dbReference>
<accession>L9L827</accession>
<name>L9L827_TUPCH</name>
<dbReference type="AlphaFoldDB" id="L9L827"/>
<keyword evidence="10" id="KW-1185">Reference proteome</keyword>
<dbReference type="PANTHER" id="PTHR22918">
    <property type="entry name" value="SEMINAL PLASMA PROTEIN"/>
    <property type="match status" value="1"/>
</dbReference>
<dbReference type="Gene3D" id="2.10.10.10">
    <property type="entry name" value="Fibronectin, type II, collagen-binding"/>
    <property type="match status" value="2"/>
</dbReference>
<reference evidence="10" key="2">
    <citation type="journal article" date="2013" name="Nat. Commun.">
        <title>Genome of the Chinese tree shrew.</title>
        <authorList>
            <person name="Fan Y."/>
            <person name="Huang Z.Y."/>
            <person name="Cao C.C."/>
            <person name="Chen C.S."/>
            <person name="Chen Y.X."/>
            <person name="Fan D.D."/>
            <person name="He J."/>
            <person name="Hou H.L."/>
            <person name="Hu L."/>
            <person name="Hu X.T."/>
            <person name="Jiang X.T."/>
            <person name="Lai R."/>
            <person name="Lang Y.S."/>
            <person name="Liang B."/>
            <person name="Liao S.G."/>
            <person name="Mu D."/>
            <person name="Ma Y.Y."/>
            <person name="Niu Y.Y."/>
            <person name="Sun X.Q."/>
            <person name="Xia J.Q."/>
            <person name="Xiao J."/>
            <person name="Xiong Z.Q."/>
            <person name="Xu L."/>
            <person name="Yang L."/>
            <person name="Zhang Y."/>
            <person name="Zhao W."/>
            <person name="Zhao X.D."/>
            <person name="Zheng Y.T."/>
            <person name="Zhou J.M."/>
            <person name="Zhu Y.B."/>
            <person name="Zhang G.J."/>
            <person name="Wang J."/>
            <person name="Yao Y.G."/>
        </authorList>
    </citation>
    <scope>NUCLEOTIDE SEQUENCE [LARGE SCALE GENOMIC DNA]</scope>
</reference>
<dbReference type="InterPro" id="IPR051666">
    <property type="entry name" value="SP_Capacitation_Regulator"/>
</dbReference>
<dbReference type="GO" id="GO:0005576">
    <property type="term" value="C:extracellular region"/>
    <property type="evidence" value="ECO:0007669"/>
    <property type="project" value="UniProtKB-SubCell"/>
</dbReference>
<keyword evidence="3" id="KW-0964">Secreted</keyword>
<feature type="disulfide bond" evidence="6">
    <location>
        <begin position="145"/>
        <end position="171"/>
    </location>
</feature>
<dbReference type="GO" id="GO:0009986">
    <property type="term" value="C:cell surface"/>
    <property type="evidence" value="ECO:0007669"/>
    <property type="project" value="TreeGrafter"/>
</dbReference>
<dbReference type="SMART" id="SM00059">
    <property type="entry name" value="FN2"/>
    <property type="match status" value="2"/>
</dbReference>
<feature type="domain" description="Fibronectin type-II" evidence="8">
    <location>
        <begin position="140"/>
        <end position="188"/>
    </location>
</feature>
<dbReference type="Pfam" id="PF00040">
    <property type="entry name" value="fn2"/>
    <property type="match status" value="2"/>
</dbReference>
<evidence type="ECO:0000256" key="2">
    <source>
        <dbReference type="ARBA" id="ARBA00010011"/>
    </source>
</evidence>
<comment type="caution">
    <text evidence="6">Lacks conserved residue(s) required for the propagation of feature annotation.</text>
</comment>
<dbReference type="InterPro" id="IPR013806">
    <property type="entry name" value="Kringle-like"/>
</dbReference>
<evidence type="ECO:0000256" key="3">
    <source>
        <dbReference type="ARBA" id="ARBA00022525"/>
    </source>
</evidence>
<dbReference type="STRING" id="246437.L9L827"/>
<feature type="disulfide bond" evidence="6">
    <location>
        <begin position="159"/>
        <end position="186"/>
    </location>
</feature>
<feature type="domain" description="Fibronectin type-II" evidence="8">
    <location>
        <begin position="23"/>
        <end position="67"/>
    </location>
</feature>
<dbReference type="Proteomes" id="UP000011518">
    <property type="component" value="Unassembled WGS sequence"/>
</dbReference>
<dbReference type="PANTHER" id="PTHR22918:SF4">
    <property type="entry name" value="BINDER OF SPERM PROTEIN HOMOLOG 1"/>
    <property type="match status" value="1"/>
</dbReference>
<keyword evidence="4" id="KW-0677">Repeat</keyword>
<dbReference type="SUPFAM" id="SSF57440">
    <property type="entry name" value="Kringle-like"/>
    <property type="match status" value="2"/>
</dbReference>
<reference evidence="10" key="1">
    <citation type="submission" date="2012-07" db="EMBL/GenBank/DDBJ databases">
        <title>Genome of the Chinese tree shrew, a rising model animal genetically related to primates.</title>
        <authorList>
            <person name="Zhang G."/>
            <person name="Fan Y."/>
            <person name="Yao Y."/>
            <person name="Huang Z."/>
        </authorList>
    </citation>
    <scope>NUCLEOTIDE SEQUENCE [LARGE SCALE GENOMIC DNA]</scope>
</reference>
<dbReference type="FunFam" id="2.10.10.10:FF:000005">
    <property type="entry name" value="Epididymal sperm binding protein 1"/>
    <property type="match status" value="1"/>
</dbReference>
<dbReference type="GO" id="GO:0048240">
    <property type="term" value="P:sperm capacitation"/>
    <property type="evidence" value="ECO:0007669"/>
    <property type="project" value="TreeGrafter"/>
</dbReference>
<dbReference type="PROSITE" id="PS51092">
    <property type="entry name" value="FN2_2"/>
    <property type="match status" value="2"/>
</dbReference>
<feature type="signal peptide" evidence="7">
    <location>
        <begin position="1"/>
        <end position="20"/>
    </location>
</feature>
<evidence type="ECO:0000313" key="10">
    <source>
        <dbReference type="Proteomes" id="UP000011518"/>
    </source>
</evidence>
<evidence type="ECO:0000259" key="8">
    <source>
        <dbReference type="PROSITE" id="PS51092"/>
    </source>
</evidence>
<evidence type="ECO:0000256" key="7">
    <source>
        <dbReference type="SAM" id="SignalP"/>
    </source>
</evidence>
<dbReference type="EMBL" id="KB320474">
    <property type="protein sequence ID" value="ELW71023.1"/>
    <property type="molecule type" value="Genomic_DNA"/>
</dbReference>
<comment type="similarity">
    <text evidence="2">Belongs to the seminal plasma protein family.</text>
</comment>
<keyword evidence="7" id="KW-0732">Signal</keyword>
<feature type="chain" id="PRO_5004000114" evidence="7">
    <location>
        <begin position="21"/>
        <end position="190"/>
    </location>
</feature>
<evidence type="ECO:0000256" key="4">
    <source>
        <dbReference type="ARBA" id="ARBA00022737"/>
    </source>
</evidence>